<keyword evidence="1" id="KW-0812">Transmembrane</keyword>
<feature type="transmembrane region" description="Helical" evidence="1">
    <location>
        <begin position="60"/>
        <end position="83"/>
    </location>
</feature>
<feature type="transmembrane region" description="Helical" evidence="1">
    <location>
        <begin position="104"/>
        <end position="123"/>
    </location>
</feature>
<protein>
    <submittedName>
        <fullName evidence="2">Uncharacterized protein</fullName>
    </submittedName>
</protein>
<dbReference type="EMBL" id="KF900645">
    <property type="protein sequence ID" value="AIF02267.1"/>
    <property type="molecule type" value="Genomic_DNA"/>
</dbReference>
<organism evidence="2">
    <name type="scientific">uncultured marine group II/III euryarchaeote KM3_156_A06</name>
    <dbReference type="NCBI Taxonomy" id="1457899"/>
    <lineage>
        <taxon>Archaea</taxon>
        <taxon>Methanobacteriati</taxon>
        <taxon>Methanobacteriota</taxon>
        <taxon>environmental samples</taxon>
    </lineage>
</organism>
<proteinExistence type="predicted"/>
<accession>A0A075GK08</accession>
<feature type="transmembrane region" description="Helical" evidence="1">
    <location>
        <begin position="135"/>
        <end position="156"/>
    </location>
</feature>
<evidence type="ECO:0000313" key="2">
    <source>
        <dbReference type="EMBL" id="AIF02267.1"/>
    </source>
</evidence>
<keyword evidence="1" id="KW-1133">Transmembrane helix</keyword>
<evidence type="ECO:0000256" key="1">
    <source>
        <dbReference type="SAM" id="Phobius"/>
    </source>
</evidence>
<sequence length="252" mass="27643">MSFVVYNVEVGLYYFQYPDQLVHYKMEIIEIISGNCDREVINADLADHQSNQCLSPLGTYYAIDVIIAAIGFVFSISAPIAALKQSGKLKISRGWSKNMARIRLVFGVSLVTIAVSDAMGLLTTEGQPLDWALVLGIPMPAFMVEVALLILGVMVIKKAVRRLKSKPKSEFVEPWQMAGAGSFRGSLEKKEKSANKGGVMTVGDLRSALSLDQYEDIFQLGTSSGDEISVGRMCHYCNGQGCTQCDFKGEFM</sequence>
<keyword evidence="1" id="KW-0472">Membrane</keyword>
<name>A0A075GK08_9EURY</name>
<dbReference type="AlphaFoldDB" id="A0A075GK08"/>
<reference evidence="2" key="1">
    <citation type="journal article" date="2014" name="Genome Biol. Evol.">
        <title>Pangenome evidence for extensive interdomain horizontal transfer affecting lineage core and shell genes in uncultured planktonic thaumarchaeota and euryarchaeota.</title>
        <authorList>
            <person name="Deschamps P."/>
            <person name="Zivanovic Y."/>
            <person name="Moreira D."/>
            <person name="Rodriguez-Valera F."/>
            <person name="Lopez-Garcia P."/>
        </authorList>
    </citation>
    <scope>NUCLEOTIDE SEQUENCE</scope>
</reference>